<keyword evidence="2" id="KW-1185">Reference proteome</keyword>
<feature type="non-terminal residue" evidence="1">
    <location>
        <position position="190"/>
    </location>
</feature>
<name>A0ABN8P056_9CNID</name>
<proteinExistence type="predicted"/>
<protein>
    <submittedName>
        <fullName evidence="1">Uncharacterized protein</fullName>
    </submittedName>
</protein>
<evidence type="ECO:0000313" key="2">
    <source>
        <dbReference type="Proteomes" id="UP001159405"/>
    </source>
</evidence>
<organism evidence="1 2">
    <name type="scientific">Porites lobata</name>
    <dbReference type="NCBI Taxonomy" id="104759"/>
    <lineage>
        <taxon>Eukaryota</taxon>
        <taxon>Metazoa</taxon>
        <taxon>Cnidaria</taxon>
        <taxon>Anthozoa</taxon>
        <taxon>Hexacorallia</taxon>
        <taxon>Scleractinia</taxon>
        <taxon>Fungiina</taxon>
        <taxon>Poritidae</taxon>
        <taxon>Porites</taxon>
    </lineage>
</organism>
<accession>A0ABN8P056</accession>
<reference evidence="1 2" key="1">
    <citation type="submission" date="2022-05" db="EMBL/GenBank/DDBJ databases">
        <authorList>
            <consortium name="Genoscope - CEA"/>
            <person name="William W."/>
        </authorList>
    </citation>
    <scope>NUCLEOTIDE SEQUENCE [LARGE SCALE GENOMIC DNA]</scope>
</reference>
<gene>
    <name evidence="1" type="ORF">PLOB_00033230</name>
</gene>
<evidence type="ECO:0000313" key="1">
    <source>
        <dbReference type="EMBL" id="CAH3127829.1"/>
    </source>
</evidence>
<comment type="caution">
    <text evidence="1">The sequence shown here is derived from an EMBL/GenBank/DDBJ whole genome shotgun (WGS) entry which is preliminary data.</text>
</comment>
<dbReference type="EMBL" id="CALNXK010000044">
    <property type="protein sequence ID" value="CAH3127829.1"/>
    <property type="molecule type" value="Genomic_DNA"/>
</dbReference>
<feature type="non-terminal residue" evidence="1">
    <location>
        <position position="1"/>
    </location>
</feature>
<dbReference type="Proteomes" id="UP001159405">
    <property type="component" value="Unassembled WGS sequence"/>
</dbReference>
<sequence>LTYDKVIDLWQKNGPVAAKLLTWVRNQQDGDEVFFLIETDYVEEYPIEEDSKITMVHITSEDLQLDVTFKEFHCWSSVSFHDDYGQPKYLDCVDLDDDVHLSKYDAKFAPLRPVIHILQKELGETVPPITNYFFIWLCYFFPDKLNLHEEHKLIFKDAASNRKPMYASIQPSLDEYQRLQQFETTFRKLF</sequence>